<gene>
    <name evidence="1" type="ORF">GCM10010383_17450</name>
</gene>
<keyword evidence="2" id="KW-1185">Reference proteome</keyword>
<sequence length="98" mass="10042">MAGAHAQVLSAAEVSVGMRASGVTRADVGRAVGGPVPTGVRLTDEQADHVVTAIGDALDGRFLTLDELTEEVVARTGPWAGDRVMPAFQDLCGRAGGR</sequence>
<protein>
    <submittedName>
        <fullName evidence="1">Uncharacterized protein</fullName>
    </submittedName>
</protein>
<evidence type="ECO:0000313" key="1">
    <source>
        <dbReference type="EMBL" id="GGW88799.1"/>
    </source>
</evidence>
<dbReference type="Proteomes" id="UP000617743">
    <property type="component" value="Unassembled WGS sequence"/>
</dbReference>
<reference evidence="2" key="1">
    <citation type="journal article" date="2019" name="Int. J. Syst. Evol. Microbiol.">
        <title>The Global Catalogue of Microorganisms (GCM) 10K type strain sequencing project: providing services to taxonomists for standard genome sequencing and annotation.</title>
        <authorList>
            <consortium name="The Broad Institute Genomics Platform"/>
            <consortium name="The Broad Institute Genome Sequencing Center for Infectious Disease"/>
            <person name="Wu L."/>
            <person name="Ma J."/>
        </authorList>
    </citation>
    <scope>NUCLEOTIDE SEQUENCE [LARGE SCALE GENOMIC DNA]</scope>
    <source>
        <strain evidence="2">JCM 4866</strain>
    </source>
</reference>
<dbReference type="EMBL" id="BMWC01000002">
    <property type="protein sequence ID" value="GGW88799.1"/>
    <property type="molecule type" value="Genomic_DNA"/>
</dbReference>
<organism evidence="1 2">
    <name type="scientific">Streptomyces lomondensis</name>
    <dbReference type="NCBI Taxonomy" id="68229"/>
    <lineage>
        <taxon>Bacteria</taxon>
        <taxon>Bacillati</taxon>
        <taxon>Actinomycetota</taxon>
        <taxon>Actinomycetes</taxon>
        <taxon>Kitasatosporales</taxon>
        <taxon>Streptomycetaceae</taxon>
        <taxon>Streptomyces</taxon>
    </lineage>
</organism>
<comment type="caution">
    <text evidence="1">The sequence shown here is derived from an EMBL/GenBank/DDBJ whole genome shotgun (WGS) entry which is preliminary data.</text>
</comment>
<name>A0ABQ2X066_9ACTN</name>
<accession>A0ABQ2X066</accession>
<proteinExistence type="predicted"/>
<evidence type="ECO:0000313" key="2">
    <source>
        <dbReference type="Proteomes" id="UP000617743"/>
    </source>
</evidence>